<sequence>MKENTPKGVAYAVATAVIASTAAASTKLIAVDVPVPMIVLVQYSICLVVMLPWLLRNGSGVLKTQRPAAHLMRGLTGWLCFYVYYLALAHIPLVDATLLRNTGPLFVPLAIWLWLKVVIPRKSWGPMILGFCGVLLILRPQFNGINPWHIVGLLSGFFLAFSMVGTRTLSTTEPSSLILFYYFAISFLCSLPLAIANWQAIPLWTLPWLAYVGLSIFITMWLYTQAYTWAKATVVAPVNYLGVVFAGFLGWLMWGHVPDTVALSGMVLVVGAGLLSIYLGATASRQKTGSSVSKQTVSSG</sequence>
<feature type="transmembrane region" description="Helical" evidence="5">
    <location>
        <begin position="75"/>
        <end position="92"/>
    </location>
</feature>
<comment type="caution">
    <text evidence="7">The sequence shown here is derived from an EMBL/GenBank/DDBJ whole genome shotgun (WGS) entry which is preliminary data.</text>
</comment>
<evidence type="ECO:0000256" key="3">
    <source>
        <dbReference type="ARBA" id="ARBA00022989"/>
    </source>
</evidence>
<feature type="transmembrane region" description="Helical" evidence="5">
    <location>
        <begin position="201"/>
        <end position="222"/>
    </location>
</feature>
<evidence type="ECO:0000313" key="7">
    <source>
        <dbReference type="EMBL" id="MET4755342.1"/>
    </source>
</evidence>
<keyword evidence="3 5" id="KW-1133">Transmembrane helix</keyword>
<dbReference type="RefSeq" id="WP_354009778.1">
    <property type="nucleotide sequence ID" value="NZ_JBEWTA010000001.1"/>
</dbReference>
<evidence type="ECO:0000259" key="6">
    <source>
        <dbReference type="Pfam" id="PF00892"/>
    </source>
</evidence>
<feature type="domain" description="EamA" evidence="6">
    <location>
        <begin position="7"/>
        <end position="138"/>
    </location>
</feature>
<evidence type="ECO:0000256" key="1">
    <source>
        <dbReference type="ARBA" id="ARBA00004141"/>
    </source>
</evidence>
<comment type="subcellular location">
    <subcellularLocation>
        <location evidence="1">Membrane</location>
        <topology evidence="1">Multi-pass membrane protein</topology>
    </subcellularLocation>
</comment>
<evidence type="ECO:0000313" key="8">
    <source>
        <dbReference type="Proteomes" id="UP001549366"/>
    </source>
</evidence>
<evidence type="ECO:0000256" key="4">
    <source>
        <dbReference type="ARBA" id="ARBA00023136"/>
    </source>
</evidence>
<feature type="transmembrane region" description="Helical" evidence="5">
    <location>
        <begin position="33"/>
        <end position="55"/>
    </location>
</feature>
<dbReference type="Pfam" id="PF00892">
    <property type="entry name" value="EamA"/>
    <property type="match status" value="2"/>
</dbReference>
<dbReference type="Proteomes" id="UP001549366">
    <property type="component" value="Unassembled WGS sequence"/>
</dbReference>
<dbReference type="EMBL" id="JBEWTB010000002">
    <property type="protein sequence ID" value="MET4755342.1"/>
    <property type="molecule type" value="Genomic_DNA"/>
</dbReference>
<feature type="transmembrane region" description="Helical" evidence="5">
    <location>
        <begin position="260"/>
        <end position="281"/>
    </location>
</feature>
<protein>
    <submittedName>
        <fullName evidence="7">Drug/metabolite transporter (DMT)-like permease</fullName>
    </submittedName>
</protein>
<proteinExistence type="predicted"/>
<dbReference type="PANTHER" id="PTHR22911:SF6">
    <property type="entry name" value="SOLUTE CARRIER FAMILY 35 MEMBER G1"/>
    <property type="match status" value="1"/>
</dbReference>
<dbReference type="InterPro" id="IPR037185">
    <property type="entry name" value="EmrE-like"/>
</dbReference>
<feature type="transmembrane region" description="Helical" evidence="5">
    <location>
        <begin position="177"/>
        <end position="195"/>
    </location>
</feature>
<evidence type="ECO:0000256" key="2">
    <source>
        <dbReference type="ARBA" id="ARBA00022692"/>
    </source>
</evidence>
<accession>A0ABV2SC58</accession>
<feature type="transmembrane region" description="Helical" evidence="5">
    <location>
        <begin position="234"/>
        <end position="254"/>
    </location>
</feature>
<feature type="transmembrane region" description="Helical" evidence="5">
    <location>
        <begin position="148"/>
        <end position="165"/>
    </location>
</feature>
<dbReference type="SUPFAM" id="SSF103481">
    <property type="entry name" value="Multidrug resistance efflux transporter EmrE"/>
    <property type="match status" value="2"/>
</dbReference>
<dbReference type="InterPro" id="IPR000620">
    <property type="entry name" value="EamA_dom"/>
</dbReference>
<keyword evidence="4 5" id="KW-0472">Membrane</keyword>
<feature type="domain" description="EamA" evidence="6">
    <location>
        <begin position="147"/>
        <end position="275"/>
    </location>
</feature>
<dbReference type="PANTHER" id="PTHR22911">
    <property type="entry name" value="ACYL-MALONYL CONDENSING ENZYME-RELATED"/>
    <property type="match status" value="1"/>
</dbReference>
<evidence type="ECO:0000256" key="5">
    <source>
        <dbReference type="SAM" id="Phobius"/>
    </source>
</evidence>
<gene>
    <name evidence="7" type="ORF">V5J35_000534</name>
</gene>
<reference evidence="7 8" key="1">
    <citation type="submission" date="2024-06" db="EMBL/GenBank/DDBJ databases">
        <title>Genomic Encyclopedia of Type Strains, Phase V (KMG-V): Genome sequencing to study the core and pangenomes of soil and plant-associated prokaryotes.</title>
        <authorList>
            <person name="Whitman W."/>
        </authorList>
    </citation>
    <scope>NUCLEOTIDE SEQUENCE [LARGE SCALE GENOMIC DNA]</scope>
    <source>
        <strain evidence="7 8">NE40</strain>
    </source>
</reference>
<keyword evidence="8" id="KW-1185">Reference proteome</keyword>
<name>A0ABV2SC58_9GAMM</name>
<keyword evidence="2 5" id="KW-0812">Transmembrane</keyword>
<organism evidence="7 8">
    <name type="scientific">Endozoicomonas lisbonensis</name>
    <dbReference type="NCBI Taxonomy" id="3120522"/>
    <lineage>
        <taxon>Bacteria</taxon>
        <taxon>Pseudomonadati</taxon>
        <taxon>Pseudomonadota</taxon>
        <taxon>Gammaproteobacteria</taxon>
        <taxon>Oceanospirillales</taxon>
        <taxon>Endozoicomonadaceae</taxon>
        <taxon>Endozoicomonas</taxon>
    </lineage>
</organism>